<dbReference type="Pfam" id="PF00172">
    <property type="entry name" value="Zn_clus"/>
    <property type="match status" value="1"/>
</dbReference>
<feature type="domain" description="Zn(2)-C6 fungal-type" evidence="4">
    <location>
        <begin position="11"/>
        <end position="40"/>
    </location>
</feature>
<evidence type="ECO:0000256" key="3">
    <source>
        <dbReference type="SAM" id="MobiDB-lite"/>
    </source>
</evidence>
<feature type="region of interest" description="Disordered" evidence="3">
    <location>
        <begin position="398"/>
        <end position="424"/>
    </location>
</feature>
<comment type="caution">
    <text evidence="5">The sequence shown here is derived from an EMBL/GenBank/DDBJ whole genome shotgun (WGS) entry which is preliminary data.</text>
</comment>
<proteinExistence type="predicted"/>
<dbReference type="GO" id="GO:0008270">
    <property type="term" value="F:zinc ion binding"/>
    <property type="evidence" value="ECO:0007669"/>
    <property type="project" value="InterPro"/>
</dbReference>
<evidence type="ECO:0000313" key="6">
    <source>
        <dbReference type="Proteomes" id="UP000738349"/>
    </source>
</evidence>
<dbReference type="EMBL" id="JAGMUV010000005">
    <property type="protein sequence ID" value="KAH7156572.1"/>
    <property type="molecule type" value="Genomic_DNA"/>
</dbReference>
<evidence type="ECO:0000256" key="2">
    <source>
        <dbReference type="ARBA" id="ARBA00023242"/>
    </source>
</evidence>
<keyword evidence="6" id="KW-1185">Reference proteome</keyword>
<dbReference type="InterPro" id="IPR021858">
    <property type="entry name" value="Fun_TF"/>
</dbReference>
<dbReference type="PROSITE" id="PS00463">
    <property type="entry name" value="ZN2_CY6_FUNGAL_1"/>
    <property type="match status" value="1"/>
</dbReference>
<protein>
    <submittedName>
        <fullName evidence="5">Fungal-specific transcription factor domain-containing protein</fullName>
    </submittedName>
</protein>
<dbReference type="Pfam" id="PF11951">
    <property type="entry name" value="Fungal_trans_2"/>
    <property type="match status" value="1"/>
</dbReference>
<dbReference type="GO" id="GO:0000981">
    <property type="term" value="F:DNA-binding transcription factor activity, RNA polymerase II-specific"/>
    <property type="evidence" value="ECO:0007669"/>
    <property type="project" value="InterPro"/>
</dbReference>
<gene>
    <name evidence="5" type="ORF">EDB81DRAFT_395447</name>
</gene>
<feature type="compositionally biased region" description="Basic and acidic residues" evidence="3">
    <location>
        <begin position="398"/>
        <end position="412"/>
    </location>
</feature>
<dbReference type="Gene3D" id="4.10.240.10">
    <property type="entry name" value="Zn(2)-C6 fungal-type DNA-binding domain"/>
    <property type="match status" value="1"/>
</dbReference>
<comment type="subcellular location">
    <subcellularLocation>
        <location evidence="1">Nucleus</location>
    </subcellularLocation>
</comment>
<accession>A0A9P9J8Q0</accession>
<evidence type="ECO:0000313" key="5">
    <source>
        <dbReference type="EMBL" id="KAH7156572.1"/>
    </source>
</evidence>
<dbReference type="GO" id="GO:0005634">
    <property type="term" value="C:nucleus"/>
    <property type="evidence" value="ECO:0007669"/>
    <property type="project" value="UniProtKB-SubCell"/>
</dbReference>
<dbReference type="SMART" id="SM00066">
    <property type="entry name" value="GAL4"/>
    <property type="match status" value="1"/>
</dbReference>
<feature type="compositionally biased region" description="Polar residues" evidence="3">
    <location>
        <begin position="413"/>
        <end position="423"/>
    </location>
</feature>
<dbReference type="SUPFAM" id="SSF57701">
    <property type="entry name" value="Zn2/Cys6 DNA-binding domain"/>
    <property type="match status" value="1"/>
</dbReference>
<evidence type="ECO:0000256" key="1">
    <source>
        <dbReference type="ARBA" id="ARBA00004123"/>
    </source>
</evidence>
<name>A0A9P9J8Q0_9HYPO</name>
<sequence length="560" mass="62496">MARRRDRTFTGCWKCRTRKVKCDETKPACLACQRIGVRCTGYDAKFVWVEDDGQVIASQGRRVLPCASTWKGIEVLPSDVVDLLISECDEVEASGVELPTDQSYSTSSWKAITHNPFSTFQGTRPRPPPQPQSAQAPLSLVPSSIPQTMESFPDSTLDEIFLFNHYVTHAAVIMMPYEHPRNPWQSQYPATALALLSSGHKSMYNAMLSHAAFNVAHLRGLDTKMLRLGAKYYGEAIQELLHTIAGDNLDFPTTMASMMSLMFAELYSGSSGSWRHHFEGAWAWLKTHFHSEPWRSNDLACISLQSLNIIKIIGDTSHVERVEEISEALDDPNAAISTTVAPIVSISEFGFTIGAPRNVLECIERITEFRNKPKFEYPEGEVDHLLQDLLSRLDMSSHEKDSSGTFEDKSTRESASAKSTAGQQAPLAAQDQVDAFVNATYIYMYRSLLNVPPKTVRPFVQRTFSHVSAFFAISGGNFSIWPAFIAAIEAYTEEDLAAAKEWLSRATSFGIGSRNSIALVVEEIWRQREEISRASGMEVGLIIIDWRGVMQELNCDLLLV</sequence>
<keyword evidence="2" id="KW-0539">Nucleus</keyword>
<dbReference type="OrthoDB" id="3477330at2759"/>
<dbReference type="PANTHER" id="PTHR37534:SF46">
    <property type="entry name" value="ZN(II)2CYS6 TRANSCRIPTION FACTOR (EUROFUNG)"/>
    <property type="match status" value="1"/>
</dbReference>
<dbReference type="InterPro" id="IPR001138">
    <property type="entry name" value="Zn2Cys6_DnaBD"/>
</dbReference>
<dbReference type="InterPro" id="IPR036864">
    <property type="entry name" value="Zn2-C6_fun-type_DNA-bd_sf"/>
</dbReference>
<dbReference type="PROSITE" id="PS50048">
    <property type="entry name" value="ZN2_CY6_FUNGAL_2"/>
    <property type="match status" value="1"/>
</dbReference>
<reference evidence="5" key="1">
    <citation type="journal article" date="2021" name="Nat. Commun.">
        <title>Genetic determinants of endophytism in the Arabidopsis root mycobiome.</title>
        <authorList>
            <person name="Mesny F."/>
            <person name="Miyauchi S."/>
            <person name="Thiergart T."/>
            <person name="Pickel B."/>
            <person name="Atanasova L."/>
            <person name="Karlsson M."/>
            <person name="Huettel B."/>
            <person name="Barry K.W."/>
            <person name="Haridas S."/>
            <person name="Chen C."/>
            <person name="Bauer D."/>
            <person name="Andreopoulos W."/>
            <person name="Pangilinan J."/>
            <person name="LaButti K."/>
            <person name="Riley R."/>
            <person name="Lipzen A."/>
            <person name="Clum A."/>
            <person name="Drula E."/>
            <person name="Henrissat B."/>
            <person name="Kohler A."/>
            <person name="Grigoriev I.V."/>
            <person name="Martin F.M."/>
            <person name="Hacquard S."/>
        </authorList>
    </citation>
    <scope>NUCLEOTIDE SEQUENCE</scope>
    <source>
        <strain evidence="5">MPI-CAGE-AT-0147</strain>
    </source>
</reference>
<dbReference type="Proteomes" id="UP000738349">
    <property type="component" value="Unassembled WGS sequence"/>
</dbReference>
<evidence type="ECO:0000259" key="4">
    <source>
        <dbReference type="PROSITE" id="PS50048"/>
    </source>
</evidence>
<dbReference type="AlphaFoldDB" id="A0A9P9J8Q0"/>
<dbReference type="CDD" id="cd00067">
    <property type="entry name" value="GAL4"/>
    <property type="match status" value="1"/>
</dbReference>
<feature type="region of interest" description="Disordered" evidence="3">
    <location>
        <begin position="117"/>
        <end position="137"/>
    </location>
</feature>
<organism evidence="5 6">
    <name type="scientific">Dactylonectria macrodidyma</name>
    <dbReference type="NCBI Taxonomy" id="307937"/>
    <lineage>
        <taxon>Eukaryota</taxon>
        <taxon>Fungi</taxon>
        <taxon>Dikarya</taxon>
        <taxon>Ascomycota</taxon>
        <taxon>Pezizomycotina</taxon>
        <taxon>Sordariomycetes</taxon>
        <taxon>Hypocreomycetidae</taxon>
        <taxon>Hypocreales</taxon>
        <taxon>Nectriaceae</taxon>
        <taxon>Dactylonectria</taxon>
    </lineage>
</organism>
<dbReference type="PANTHER" id="PTHR37534">
    <property type="entry name" value="TRANSCRIPTIONAL ACTIVATOR PROTEIN UGA3"/>
    <property type="match status" value="1"/>
</dbReference>